<evidence type="ECO:0000313" key="7">
    <source>
        <dbReference type="Proteomes" id="UP000315891"/>
    </source>
</evidence>
<organism evidence="6 7">
    <name type="scientific">Pseudoluteimonas lycopersici</name>
    <dbReference type="NCBI Taxonomy" id="1324796"/>
    <lineage>
        <taxon>Bacteria</taxon>
        <taxon>Pseudomonadati</taxon>
        <taxon>Pseudomonadota</taxon>
        <taxon>Gammaproteobacteria</taxon>
        <taxon>Lysobacterales</taxon>
        <taxon>Lysobacteraceae</taxon>
        <taxon>Pseudoluteimonas</taxon>
    </lineage>
</organism>
<sequence length="146" mass="15151">MNANLETLSPTASDRHWAVAAPIAALAAAALTHWFAGVAGTLAALAVWMLVRDKSAFASAHAREAANFNLSMFLYACAAGVIGIVLVGATVLTLGIGALVTIPAGIVLLCVIGAIALMWLVCSLIAAFKAWDGKPYRYPLTMRLLG</sequence>
<proteinExistence type="predicted"/>
<dbReference type="Pfam" id="PF09685">
    <property type="entry name" value="MamF_MmsF"/>
    <property type="match status" value="1"/>
</dbReference>
<dbReference type="Proteomes" id="UP000315891">
    <property type="component" value="Chromosome"/>
</dbReference>
<comment type="subcellular location">
    <subcellularLocation>
        <location evidence="1">Membrane</location>
        <topology evidence="1">Multi-pass membrane protein</topology>
    </subcellularLocation>
</comment>
<keyword evidence="7" id="KW-1185">Reference proteome</keyword>
<evidence type="ECO:0000256" key="4">
    <source>
        <dbReference type="ARBA" id="ARBA00023136"/>
    </source>
</evidence>
<evidence type="ECO:0000256" key="2">
    <source>
        <dbReference type="ARBA" id="ARBA00022692"/>
    </source>
</evidence>
<dbReference type="RefSeq" id="WP_143878806.1">
    <property type="nucleotide sequence ID" value="NZ_BAABLZ010000001.1"/>
</dbReference>
<evidence type="ECO:0000256" key="3">
    <source>
        <dbReference type="ARBA" id="ARBA00022989"/>
    </source>
</evidence>
<accession>A0A516V460</accession>
<evidence type="ECO:0000256" key="1">
    <source>
        <dbReference type="ARBA" id="ARBA00004141"/>
    </source>
</evidence>
<dbReference type="OrthoDB" id="9808930at2"/>
<dbReference type="AlphaFoldDB" id="A0A516V460"/>
<keyword evidence="4 5" id="KW-0472">Membrane</keyword>
<feature type="transmembrane region" description="Helical" evidence="5">
    <location>
        <begin position="106"/>
        <end position="128"/>
    </location>
</feature>
<dbReference type="EMBL" id="CP041742">
    <property type="protein sequence ID" value="QDQ73293.1"/>
    <property type="molecule type" value="Genomic_DNA"/>
</dbReference>
<feature type="transmembrane region" description="Helical" evidence="5">
    <location>
        <begin position="72"/>
        <end position="100"/>
    </location>
</feature>
<feature type="transmembrane region" description="Helical" evidence="5">
    <location>
        <begin position="20"/>
        <end position="51"/>
    </location>
</feature>
<reference evidence="6 7" key="1">
    <citation type="submission" date="2019-07" db="EMBL/GenBank/DDBJ databases">
        <title>Lysobacter weifangensis sp. nov., isolated from bensulfuron-methyl contaminated farmland soil.</title>
        <authorList>
            <person name="Zhao H."/>
        </authorList>
    </citation>
    <scope>NUCLEOTIDE SEQUENCE [LARGE SCALE GENOMIC DNA]</scope>
    <source>
        <strain evidence="6 7">CC-Bw-6</strain>
    </source>
</reference>
<evidence type="ECO:0000256" key="5">
    <source>
        <dbReference type="SAM" id="Phobius"/>
    </source>
</evidence>
<name>A0A516V460_9GAMM</name>
<dbReference type="InterPro" id="IPR019109">
    <property type="entry name" value="MamF_MmsF"/>
</dbReference>
<protein>
    <submittedName>
        <fullName evidence="6">DUF4870 domain-containing protein</fullName>
    </submittedName>
</protein>
<gene>
    <name evidence="6" type="ORF">FNZ56_05120</name>
</gene>
<keyword evidence="2 5" id="KW-0812">Transmembrane</keyword>
<keyword evidence="3 5" id="KW-1133">Transmembrane helix</keyword>
<evidence type="ECO:0000313" key="6">
    <source>
        <dbReference type="EMBL" id="QDQ73293.1"/>
    </source>
</evidence>